<organism evidence="1 2">
    <name type="scientific">Enterobacter cancerogenus</name>
    <dbReference type="NCBI Taxonomy" id="69218"/>
    <lineage>
        <taxon>Bacteria</taxon>
        <taxon>Pseudomonadati</taxon>
        <taxon>Pseudomonadota</taxon>
        <taxon>Gammaproteobacteria</taxon>
        <taxon>Enterobacterales</taxon>
        <taxon>Enterobacteriaceae</taxon>
        <taxon>Enterobacter</taxon>
        <taxon>Enterobacter cloacae complex</taxon>
    </lineage>
</organism>
<accession>A0A484ZAF3</accession>
<evidence type="ECO:0000313" key="1">
    <source>
        <dbReference type="EMBL" id="VFS44736.1"/>
    </source>
</evidence>
<name>A0A484ZAF3_9ENTR</name>
<protein>
    <submittedName>
        <fullName evidence="1">Uncharacterized protein</fullName>
    </submittedName>
</protein>
<gene>
    <name evidence="1" type="ORF">NCTC12126_06048</name>
</gene>
<sequence>MLSVWGDKFHLGHGKLLAEQRQQVQPVRLVFKAAHGLMQIALGAVFNFRRVLAKGFAQPAVDPGLVEEAFDFAIAPGKRKSRAVQNIVFNGGECGGGMLRNLAVERQG</sequence>
<reference evidence="1 2" key="1">
    <citation type="submission" date="2019-03" db="EMBL/GenBank/DDBJ databases">
        <authorList>
            <consortium name="Pathogen Informatics"/>
        </authorList>
    </citation>
    <scope>NUCLEOTIDE SEQUENCE [LARGE SCALE GENOMIC DNA]</scope>
    <source>
        <strain evidence="1 2">NCTC12126</strain>
    </source>
</reference>
<dbReference type="AlphaFoldDB" id="A0A484ZAF3"/>
<dbReference type="EMBL" id="CAADIW010000077">
    <property type="protein sequence ID" value="VFS44736.1"/>
    <property type="molecule type" value="Genomic_DNA"/>
</dbReference>
<dbReference type="Proteomes" id="UP000351155">
    <property type="component" value="Unassembled WGS sequence"/>
</dbReference>
<evidence type="ECO:0000313" key="2">
    <source>
        <dbReference type="Proteomes" id="UP000351155"/>
    </source>
</evidence>
<proteinExistence type="predicted"/>